<keyword evidence="1" id="KW-0472">Membrane</keyword>
<feature type="signal peptide" evidence="2">
    <location>
        <begin position="1"/>
        <end position="17"/>
    </location>
</feature>
<evidence type="ECO:0000313" key="3">
    <source>
        <dbReference type="Ensembl" id="ENSSSCP00050035862.1"/>
    </source>
</evidence>
<dbReference type="InterPro" id="IPR005352">
    <property type="entry name" value="Erg28"/>
</dbReference>
<evidence type="ECO:0000313" key="4">
    <source>
        <dbReference type="Proteomes" id="UP000694571"/>
    </source>
</evidence>
<keyword evidence="1" id="KW-0812">Transmembrane</keyword>
<dbReference type="Ensembl" id="ENSSSCT00050083547.1">
    <property type="protein sequence ID" value="ENSSSCP00050035862.1"/>
    <property type="gene ID" value="ENSSSCG00050061305.1"/>
</dbReference>
<feature type="transmembrane region" description="Helical" evidence="1">
    <location>
        <begin position="48"/>
        <end position="71"/>
    </location>
</feature>
<dbReference type="AlphaFoldDB" id="A0A8D1NE46"/>
<keyword evidence="1" id="KW-1133">Transmembrane helix</keyword>
<feature type="chain" id="PRO_5034634430" evidence="2">
    <location>
        <begin position="18"/>
        <end position="88"/>
    </location>
</feature>
<name>A0A8D1NE46_PIG</name>
<sequence>YGLWSLLRGLLVCLCLCDLHTQTVYIINSCAFFHAFGKYLSEISVFSTLGPAVCVVWPLLRGAVIILGWVINLSYKDAYPGSNQRFRN</sequence>
<dbReference type="GO" id="GO:0016020">
    <property type="term" value="C:membrane"/>
    <property type="evidence" value="ECO:0007669"/>
    <property type="project" value="InterPro"/>
</dbReference>
<keyword evidence="2" id="KW-0732">Signal</keyword>
<proteinExistence type="predicted"/>
<organism evidence="3 4">
    <name type="scientific">Sus scrofa</name>
    <name type="common">Pig</name>
    <dbReference type="NCBI Taxonomy" id="9823"/>
    <lineage>
        <taxon>Eukaryota</taxon>
        <taxon>Metazoa</taxon>
        <taxon>Chordata</taxon>
        <taxon>Craniata</taxon>
        <taxon>Vertebrata</taxon>
        <taxon>Euteleostomi</taxon>
        <taxon>Mammalia</taxon>
        <taxon>Eutheria</taxon>
        <taxon>Laurasiatheria</taxon>
        <taxon>Artiodactyla</taxon>
        <taxon>Suina</taxon>
        <taxon>Suidae</taxon>
        <taxon>Sus</taxon>
    </lineage>
</organism>
<dbReference type="Pfam" id="PF03694">
    <property type="entry name" value="Erg28"/>
    <property type="match status" value="1"/>
</dbReference>
<dbReference type="Proteomes" id="UP000694571">
    <property type="component" value="Unplaced"/>
</dbReference>
<reference evidence="3" key="1">
    <citation type="submission" date="2025-08" db="UniProtKB">
        <authorList>
            <consortium name="Ensembl"/>
        </authorList>
    </citation>
    <scope>IDENTIFICATION</scope>
</reference>
<accession>A0A8D1NE46</accession>
<protein>
    <submittedName>
        <fullName evidence="3">Uncharacterized protein</fullName>
    </submittedName>
</protein>
<evidence type="ECO:0000256" key="2">
    <source>
        <dbReference type="SAM" id="SignalP"/>
    </source>
</evidence>
<evidence type="ECO:0000256" key="1">
    <source>
        <dbReference type="SAM" id="Phobius"/>
    </source>
</evidence>